<dbReference type="InterPro" id="IPR002110">
    <property type="entry name" value="Ankyrin_rpt"/>
</dbReference>
<protein>
    <submittedName>
        <fullName evidence="5">Uncharacterized protein</fullName>
    </submittedName>
</protein>
<evidence type="ECO:0000313" key="6">
    <source>
        <dbReference type="Proteomes" id="UP000604046"/>
    </source>
</evidence>
<sequence>MGGLGLKPTSFLPLALLPWLRCGAVACSEKELQSASLGGVGDLQQLLENCSIDVSRGSPQLDCEILVQLGCNYTVDTDSTNSALRRAALSLSCRNPGELTQPLLQLWSSCGGDIRWQDETGIPLLDLLQNPDARDFWIAYATVQATMVSTMTDWRAWLMPTLAALLAYAEVRLERKCLLRRSRHANGAEPFLEGAKLLVSQAFRKNGLVVKLWRFLEVGVGMFWLGFVLMLAHWAWWLPIAAAFYLGPAVMLHGMKELKPCVEGSDIGDGIEKLRRPGTTALFGIFSFMYGGLFWGLIIPDHVVSSFSWMLNPVLPTWRSQKKLVLTNSTLDEHWLFSWAPPVTAMQIFNTSRDICICLVGVYWASLLGVILHRLLCGPSDTHTKARHELEHAVQELLVKPPEDFGDVDRFPPRPTILVCFMHGLCARIPRQDILDFLEEQKRSQALYCGCITAYSLFFAVNAAGQMLIQFVSLVSSTWQFAGHAIELCNLEFDVESDAAEASSDVLHHADEPQEIRLDVAEPPSSAEKAEPDAAAAAVAPRAVDPVAAAKANANANAANSFGRSEDFSFRQTVPSCSSICNVEANGDEPPLAQDSCQLDESVCSMLANVTAPTFSELELEDDSTLRDERIDRSPKRCQSVTPSVAASTNCEDECLFGLSITTEDEEEDEDEDEEEDAGLPEELMVRKATSIASFRKHAVRARRERIQALRRELVFEFLERNGFTEVNAPRNRGGRFSLHRAESFYPIHLAAQMGDHRMVRDLLREGADPKKRTSTGRTAADVAAAANQFRSHSLVLELLSGQWNIMTFRDLRACSKSFVNAARHSSW</sequence>
<keyword evidence="1" id="KW-0040">ANK repeat</keyword>
<feature type="signal peptide" evidence="4">
    <location>
        <begin position="1"/>
        <end position="26"/>
    </location>
</feature>
<evidence type="ECO:0000256" key="4">
    <source>
        <dbReference type="SAM" id="SignalP"/>
    </source>
</evidence>
<dbReference type="PROSITE" id="PS50088">
    <property type="entry name" value="ANK_REPEAT"/>
    <property type="match status" value="1"/>
</dbReference>
<comment type="caution">
    <text evidence="5">The sequence shown here is derived from an EMBL/GenBank/DDBJ whole genome shotgun (WGS) entry which is preliminary data.</text>
</comment>
<dbReference type="PROSITE" id="PS50297">
    <property type="entry name" value="ANK_REP_REGION"/>
    <property type="match status" value="1"/>
</dbReference>
<gene>
    <name evidence="5" type="ORF">SNAT2548_LOCUS13524</name>
</gene>
<feature type="repeat" description="ANK" evidence="1">
    <location>
        <begin position="743"/>
        <end position="775"/>
    </location>
</feature>
<reference evidence="5" key="1">
    <citation type="submission" date="2021-02" db="EMBL/GenBank/DDBJ databases">
        <authorList>
            <person name="Dougan E. K."/>
            <person name="Rhodes N."/>
            <person name="Thang M."/>
            <person name="Chan C."/>
        </authorList>
    </citation>
    <scope>NUCLEOTIDE SEQUENCE</scope>
</reference>
<dbReference type="EMBL" id="CAJNDS010001435">
    <property type="protein sequence ID" value="CAE7259466.1"/>
    <property type="molecule type" value="Genomic_DNA"/>
</dbReference>
<accession>A0A812MCG5</accession>
<dbReference type="Proteomes" id="UP000604046">
    <property type="component" value="Unassembled WGS sequence"/>
</dbReference>
<feature type="compositionally biased region" description="Acidic residues" evidence="2">
    <location>
        <begin position="663"/>
        <end position="680"/>
    </location>
</feature>
<keyword evidence="3" id="KW-0472">Membrane</keyword>
<dbReference type="Gene3D" id="1.25.40.20">
    <property type="entry name" value="Ankyrin repeat-containing domain"/>
    <property type="match status" value="1"/>
</dbReference>
<dbReference type="AlphaFoldDB" id="A0A812MCG5"/>
<keyword evidence="3" id="KW-1133">Transmembrane helix</keyword>
<feature type="transmembrane region" description="Helical" evidence="3">
    <location>
        <begin position="212"/>
        <end position="236"/>
    </location>
</feature>
<feature type="region of interest" description="Disordered" evidence="2">
    <location>
        <begin position="662"/>
        <end position="681"/>
    </location>
</feature>
<dbReference type="Pfam" id="PF00023">
    <property type="entry name" value="Ank"/>
    <property type="match status" value="1"/>
</dbReference>
<feature type="chain" id="PRO_5032777606" evidence="4">
    <location>
        <begin position="27"/>
        <end position="828"/>
    </location>
</feature>
<evidence type="ECO:0000313" key="5">
    <source>
        <dbReference type="EMBL" id="CAE7259466.1"/>
    </source>
</evidence>
<name>A0A812MCG5_9DINO</name>
<keyword evidence="6" id="KW-1185">Reference proteome</keyword>
<evidence type="ECO:0000256" key="2">
    <source>
        <dbReference type="SAM" id="MobiDB-lite"/>
    </source>
</evidence>
<dbReference type="InterPro" id="IPR036770">
    <property type="entry name" value="Ankyrin_rpt-contain_sf"/>
</dbReference>
<organism evidence="5 6">
    <name type="scientific">Symbiodinium natans</name>
    <dbReference type="NCBI Taxonomy" id="878477"/>
    <lineage>
        <taxon>Eukaryota</taxon>
        <taxon>Sar</taxon>
        <taxon>Alveolata</taxon>
        <taxon>Dinophyceae</taxon>
        <taxon>Suessiales</taxon>
        <taxon>Symbiodiniaceae</taxon>
        <taxon>Symbiodinium</taxon>
    </lineage>
</organism>
<dbReference type="SUPFAM" id="SSF48403">
    <property type="entry name" value="Ankyrin repeat"/>
    <property type="match status" value="1"/>
</dbReference>
<proteinExistence type="predicted"/>
<evidence type="ECO:0000256" key="1">
    <source>
        <dbReference type="PROSITE-ProRule" id="PRU00023"/>
    </source>
</evidence>
<keyword evidence="3" id="KW-0812">Transmembrane</keyword>
<feature type="transmembrane region" description="Helical" evidence="3">
    <location>
        <begin position="281"/>
        <end position="300"/>
    </location>
</feature>
<feature type="transmembrane region" description="Helical" evidence="3">
    <location>
        <begin position="355"/>
        <end position="376"/>
    </location>
</feature>
<dbReference type="OrthoDB" id="539213at2759"/>
<evidence type="ECO:0000256" key="3">
    <source>
        <dbReference type="SAM" id="Phobius"/>
    </source>
</evidence>
<keyword evidence="4" id="KW-0732">Signal</keyword>